<dbReference type="EMBL" id="CM042891">
    <property type="protein sequence ID" value="KAI4302336.1"/>
    <property type="molecule type" value="Genomic_DNA"/>
</dbReference>
<evidence type="ECO:0000313" key="1">
    <source>
        <dbReference type="EMBL" id="KAI4302336.1"/>
    </source>
</evidence>
<dbReference type="Proteomes" id="UP001057402">
    <property type="component" value="Chromosome 12"/>
</dbReference>
<name>A0ACB9KXX6_9MYRT</name>
<sequence length="102" mass="11534">MCRISGNGDGAAQYSSQLAAMEGEGENADYQAMWKDRRLRVIFFKAVRSAQKDPMLMLRFYWSAFTILLAASALACRRVMVSFAEFHLRSTSFSPKRLAINT</sequence>
<comment type="caution">
    <text evidence="1">The sequence shown here is derived from an EMBL/GenBank/DDBJ whole genome shotgun (WGS) entry which is preliminary data.</text>
</comment>
<proteinExistence type="predicted"/>
<reference evidence="2" key="1">
    <citation type="journal article" date="2023" name="Front. Plant Sci.">
        <title>Chromosomal-level genome assembly of Melastoma candidum provides insights into trichome evolution.</title>
        <authorList>
            <person name="Zhong Y."/>
            <person name="Wu W."/>
            <person name="Sun C."/>
            <person name="Zou P."/>
            <person name="Liu Y."/>
            <person name="Dai S."/>
            <person name="Zhou R."/>
        </authorList>
    </citation>
    <scope>NUCLEOTIDE SEQUENCE [LARGE SCALE GENOMIC DNA]</scope>
</reference>
<organism evidence="1 2">
    <name type="scientific">Melastoma candidum</name>
    <dbReference type="NCBI Taxonomy" id="119954"/>
    <lineage>
        <taxon>Eukaryota</taxon>
        <taxon>Viridiplantae</taxon>
        <taxon>Streptophyta</taxon>
        <taxon>Embryophyta</taxon>
        <taxon>Tracheophyta</taxon>
        <taxon>Spermatophyta</taxon>
        <taxon>Magnoliopsida</taxon>
        <taxon>eudicotyledons</taxon>
        <taxon>Gunneridae</taxon>
        <taxon>Pentapetalae</taxon>
        <taxon>rosids</taxon>
        <taxon>malvids</taxon>
        <taxon>Myrtales</taxon>
        <taxon>Melastomataceae</taxon>
        <taxon>Melastomatoideae</taxon>
        <taxon>Melastomateae</taxon>
        <taxon>Melastoma</taxon>
    </lineage>
</organism>
<gene>
    <name evidence="1" type="ORF">MLD38_038094</name>
</gene>
<evidence type="ECO:0000313" key="2">
    <source>
        <dbReference type="Proteomes" id="UP001057402"/>
    </source>
</evidence>
<accession>A0ACB9KXX6</accession>
<keyword evidence="2" id="KW-1185">Reference proteome</keyword>
<protein>
    <submittedName>
        <fullName evidence="1">Uncharacterized protein</fullName>
    </submittedName>
</protein>